<organism evidence="1 2">
    <name type="scientific">Pseudomonas amygdali pv. mori</name>
    <dbReference type="NCBI Taxonomy" id="34065"/>
    <lineage>
        <taxon>Bacteria</taxon>
        <taxon>Pseudomonadati</taxon>
        <taxon>Pseudomonadota</taxon>
        <taxon>Gammaproteobacteria</taxon>
        <taxon>Pseudomonadales</taxon>
        <taxon>Pseudomonadaceae</taxon>
        <taxon>Pseudomonas</taxon>
        <taxon>Pseudomonas amygdali</taxon>
    </lineage>
</organism>
<feature type="non-terminal residue" evidence="1">
    <location>
        <position position="50"/>
    </location>
</feature>
<reference evidence="1 2" key="1">
    <citation type="submission" date="2015-09" db="EMBL/GenBank/DDBJ databases">
        <title>Genome announcement of multiple Pseudomonas syringae strains.</title>
        <authorList>
            <person name="Thakur S."/>
            <person name="Wang P.W."/>
            <person name="Gong Y."/>
            <person name="Weir B.S."/>
            <person name="Guttman D.S."/>
        </authorList>
    </citation>
    <scope>NUCLEOTIDE SEQUENCE [LARGE SCALE GENOMIC DNA]</scope>
    <source>
        <strain evidence="1 2">ICMP4331</strain>
    </source>
</reference>
<comment type="caution">
    <text evidence="1">The sequence shown here is derived from an EMBL/GenBank/DDBJ whole genome shotgun (WGS) entry which is preliminary data.</text>
</comment>
<dbReference type="Proteomes" id="UP000050420">
    <property type="component" value="Unassembled WGS sequence"/>
</dbReference>
<gene>
    <name evidence="1" type="ORF">ALO63_05384</name>
</gene>
<dbReference type="EMBL" id="LJQU01000449">
    <property type="protein sequence ID" value="KPX88806.1"/>
    <property type="molecule type" value="Genomic_DNA"/>
</dbReference>
<dbReference type="AlphaFoldDB" id="A0A0P9UJ28"/>
<evidence type="ECO:0000313" key="2">
    <source>
        <dbReference type="Proteomes" id="UP000050420"/>
    </source>
</evidence>
<sequence length="50" mass="5408">MQDSGVGLLLTQSALLQRLPVQVQSLCLDQEGDWLAGYSTANPENLSHPL</sequence>
<evidence type="ECO:0000313" key="1">
    <source>
        <dbReference type="EMBL" id="KPX88806.1"/>
    </source>
</evidence>
<proteinExistence type="predicted"/>
<protein>
    <submittedName>
        <fullName evidence="1">Pyoverdine sidechain non-ribosomal peptide synthetase PvdJ</fullName>
    </submittedName>
</protein>
<name>A0A0P9UJ28_PSEA0</name>
<accession>A0A0P9UJ28</accession>